<proteinExistence type="predicted"/>
<organism evidence="1 2">
    <name type="scientific">Riccia sorocarpa</name>
    <dbReference type="NCBI Taxonomy" id="122646"/>
    <lineage>
        <taxon>Eukaryota</taxon>
        <taxon>Viridiplantae</taxon>
        <taxon>Streptophyta</taxon>
        <taxon>Embryophyta</taxon>
        <taxon>Marchantiophyta</taxon>
        <taxon>Marchantiopsida</taxon>
        <taxon>Marchantiidae</taxon>
        <taxon>Marchantiales</taxon>
        <taxon>Ricciaceae</taxon>
        <taxon>Riccia</taxon>
    </lineage>
</organism>
<reference evidence="1 2" key="1">
    <citation type="submission" date="2024-09" db="EMBL/GenBank/DDBJ databases">
        <title>Chromosome-scale assembly of Riccia sorocarpa.</title>
        <authorList>
            <person name="Paukszto L."/>
        </authorList>
    </citation>
    <scope>NUCLEOTIDE SEQUENCE [LARGE SCALE GENOMIC DNA]</scope>
    <source>
        <strain evidence="1">LP-2024</strain>
        <tissue evidence="1">Aerial parts of the thallus</tissue>
    </source>
</reference>
<protein>
    <submittedName>
        <fullName evidence="1">Uncharacterized protein</fullName>
    </submittedName>
</protein>
<dbReference type="AlphaFoldDB" id="A0ABD3HX66"/>
<name>A0ABD3HX66_9MARC</name>
<sequence>MEEPNAEDDCKMSQLGNGIHFTYTLWLNEMVNVAVAARFFLLDRLEDDMFKRLAFFLAGRPHDVYTKTAVQGRDHLYLFINFTAFTSRKDLNRLNLTFTSASNETFSTALLQALSSQDFSQRTLADRGTDRDKLVTMSQEFGGAIPPLKRRSDGASGITHVGASGSVHAAELTAGESTLLRRLPVVDSGITSPVFKMKFTFSDFVEDVS</sequence>
<keyword evidence="2" id="KW-1185">Reference proteome</keyword>
<evidence type="ECO:0000313" key="2">
    <source>
        <dbReference type="Proteomes" id="UP001633002"/>
    </source>
</evidence>
<gene>
    <name evidence="1" type="ORF">R1sor_008312</name>
</gene>
<evidence type="ECO:0000313" key="1">
    <source>
        <dbReference type="EMBL" id="KAL3694661.1"/>
    </source>
</evidence>
<accession>A0ABD3HX66</accession>
<dbReference type="Proteomes" id="UP001633002">
    <property type="component" value="Unassembled WGS sequence"/>
</dbReference>
<dbReference type="EMBL" id="JBJQOH010000003">
    <property type="protein sequence ID" value="KAL3694661.1"/>
    <property type="molecule type" value="Genomic_DNA"/>
</dbReference>
<comment type="caution">
    <text evidence="1">The sequence shown here is derived from an EMBL/GenBank/DDBJ whole genome shotgun (WGS) entry which is preliminary data.</text>
</comment>